<comment type="caution">
    <text evidence="3">The sequence shown here is derived from an EMBL/GenBank/DDBJ whole genome shotgun (WGS) entry which is preliminary data.</text>
</comment>
<dbReference type="SMART" id="SM00062">
    <property type="entry name" value="PBPb"/>
    <property type="match status" value="1"/>
</dbReference>
<dbReference type="GO" id="GO:0016829">
    <property type="term" value="F:lyase activity"/>
    <property type="evidence" value="ECO:0007669"/>
    <property type="project" value="UniProtKB-KW"/>
</dbReference>
<organism evidence="3 4">
    <name type="scientific">Candidatus Magnetaquiglobus chichijimensis</name>
    <dbReference type="NCBI Taxonomy" id="3141448"/>
    <lineage>
        <taxon>Bacteria</taxon>
        <taxon>Pseudomonadati</taxon>
        <taxon>Pseudomonadota</taxon>
        <taxon>Magnetococcia</taxon>
        <taxon>Magnetococcales</taxon>
        <taxon>Candidatus Magnetaquicoccaceae</taxon>
        <taxon>Candidatus Magnetaquiglobus</taxon>
    </lineage>
</organism>
<gene>
    <name evidence="3" type="primary">mltF_4</name>
    <name evidence="3" type="ORF">SIID45300_02186</name>
</gene>
<dbReference type="SUPFAM" id="SSF53850">
    <property type="entry name" value="Periplasmic binding protein-like II"/>
    <property type="match status" value="1"/>
</dbReference>
<reference evidence="3 4" key="1">
    <citation type="submission" date="2024-05" db="EMBL/GenBank/DDBJ databases">
        <authorList>
            <consortium name="Candidatus Magnetaquicoccaceae bacterium FCR-1 genome sequencing consortium"/>
            <person name="Shimoshige H."/>
            <person name="Shimamura S."/>
            <person name="Taoka A."/>
            <person name="Kobayashi H."/>
            <person name="Maekawa T."/>
        </authorList>
    </citation>
    <scope>NUCLEOTIDE SEQUENCE [LARGE SCALE GENOMIC DNA]</scope>
    <source>
        <strain evidence="3 4">FCR-1</strain>
    </source>
</reference>
<evidence type="ECO:0000259" key="2">
    <source>
        <dbReference type="SMART" id="SM00062"/>
    </source>
</evidence>
<evidence type="ECO:0000313" key="4">
    <source>
        <dbReference type="Proteomes" id="UP001628193"/>
    </source>
</evidence>
<dbReference type="RefSeq" id="WP_420905539.1">
    <property type="nucleotide sequence ID" value="NZ_BAAFGK010000004.1"/>
</dbReference>
<dbReference type="EMBL" id="BAAFGK010000004">
    <property type="protein sequence ID" value="GAB0057852.1"/>
    <property type="molecule type" value="Genomic_DNA"/>
</dbReference>
<dbReference type="InterPro" id="IPR001638">
    <property type="entry name" value="Solute-binding_3/MltF_N"/>
</dbReference>
<evidence type="ECO:0000256" key="1">
    <source>
        <dbReference type="ARBA" id="ARBA00022729"/>
    </source>
</evidence>
<evidence type="ECO:0000313" key="3">
    <source>
        <dbReference type="EMBL" id="GAB0057852.1"/>
    </source>
</evidence>
<sequence length="299" mass="33703">MTSHHPPLWILRLWLLIAFFYLPLNARADLQEIQARGELRHLGIRYANFVTGSGDGMDVEIIQGFAKSLGVRYTLVLTDFDNILKDLLGKQVVRKGDDVLLEGEYPVLGDMISTGYTVLPWRQKVVDFSASIFPTQVWLIARADSPLSPIQGSQDLNQDIQQTKGMIGGKSLLVMEKTCLDPGLYGLKDKGLDLRKYTKNTNLNEMVPALLNQDAELSLLDVADALIDLQKWTGKIKVIGPVSQVQEMAAAFPKNAPHLRAAFDDYLRKIRQDGRYDAIVKKYYPGIKNYFPEFFTVKK</sequence>
<dbReference type="Pfam" id="PF00497">
    <property type="entry name" value="SBP_bac_3"/>
    <property type="match status" value="1"/>
</dbReference>
<keyword evidence="3" id="KW-0456">Lyase</keyword>
<accession>A0ABQ0CAD9</accession>
<proteinExistence type="predicted"/>
<dbReference type="PANTHER" id="PTHR35936:SF17">
    <property type="entry name" value="ARGININE-BINDING EXTRACELLULAR PROTEIN ARTP"/>
    <property type="match status" value="1"/>
</dbReference>
<keyword evidence="1" id="KW-0732">Signal</keyword>
<dbReference type="EC" id="4.2.2.-" evidence="3"/>
<dbReference type="Proteomes" id="UP001628193">
    <property type="component" value="Unassembled WGS sequence"/>
</dbReference>
<protein>
    <submittedName>
        <fullName evidence="3">Membrane-bound lytic murein transglycosylase F</fullName>
        <ecNumber evidence="3">4.2.2.-</ecNumber>
    </submittedName>
</protein>
<dbReference type="PANTHER" id="PTHR35936">
    <property type="entry name" value="MEMBRANE-BOUND LYTIC MUREIN TRANSGLYCOSYLASE F"/>
    <property type="match status" value="1"/>
</dbReference>
<feature type="domain" description="Solute-binding protein family 3/N-terminal" evidence="2">
    <location>
        <begin position="48"/>
        <end position="287"/>
    </location>
</feature>
<dbReference type="Gene3D" id="3.40.190.10">
    <property type="entry name" value="Periplasmic binding protein-like II"/>
    <property type="match status" value="2"/>
</dbReference>
<name>A0ABQ0CAD9_9PROT</name>
<reference evidence="3 4" key="2">
    <citation type="submission" date="2024-09" db="EMBL/GenBank/DDBJ databases">
        <title>Draft genome sequence of Candidatus Magnetaquicoccaceae bacterium FCR-1.</title>
        <authorList>
            <person name="Shimoshige H."/>
            <person name="Shimamura S."/>
            <person name="Taoka A."/>
            <person name="Kobayashi H."/>
            <person name="Maekawa T."/>
        </authorList>
    </citation>
    <scope>NUCLEOTIDE SEQUENCE [LARGE SCALE GENOMIC DNA]</scope>
    <source>
        <strain evidence="3 4">FCR-1</strain>
    </source>
</reference>
<keyword evidence="4" id="KW-1185">Reference proteome</keyword>